<accession>A0A1L9T2Z9</accession>
<dbReference type="OrthoDB" id="4364812at2759"/>
<dbReference type="RefSeq" id="XP_040697628.1">
    <property type="nucleotide sequence ID" value="XM_040843051.1"/>
</dbReference>
<dbReference type="EMBL" id="KV878596">
    <property type="protein sequence ID" value="OJJ53822.1"/>
    <property type="molecule type" value="Genomic_DNA"/>
</dbReference>
<name>A0A1L9T2Z9_9EURO</name>
<sequence length="316" mass="36963">MSNGDNPDFVPSWGHLPVEQCLIRLWDYSSTESVDDQRKRLVKEYMQLDEIPKEWDTAQFTEYPDRQPDRIPTAEEVATILRPWRSNDMRKRAWHLWVGENFQAPVMLRTYYENGSAGDKKIAEYADASDNYAESADWAVLNDAEFFNYGSGSDWKQILNTLPEIIHFSVDYQRAPLQAKLERDLPKLKEEFQKAKRRHPNWKQNVNLLLNGNGYARDLLCAVSMGWVWIVDKEAFETDKLLVVYLDVNQDITVQGRMYVHKEDMDEILLKWYDRVPPGPIFDEGTVGDKYRLDTESGREFFRLTDSDLEDESDSA</sequence>
<organism evidence="1 2">
    <name type="scientific">Aspergillus sydowii CBS 593.65</name>
    <dbReference type="NCBI Taxonomy" id="1036612"/>
    <lineage>
        <taxon>Eukaryota</taxon>
        <taxon>Fungi</taxon>
        <taxon>Dikarya</taxon>
        <taxon>Ascomycota</taxon>
        <taxon>Pezizomycotina</taxon>
        <taxon>Eurotiomycetes</taxon>
        <taxon>Eurotiomycetidae</taxon>
        <taxon>Eurotiales</taxon>
        <taxon>Aspergillaceae</taxon>
        <taxon>Aspergillus</taxon>
        <taxon>Aspergillus subgen. Nidulantes</taxon>
    </lineage>
</organism>
<dbReference type="STRING" id="1036612.A0A1L9T2Z9"/>
<proteinExistence type="predicted"/>
<protein>
    <submittedName>
        <fullName evidence="1">Uncharacterized protein</fullName>
    </submittedName>
</protein>
<gene>
    <name evidence="1" type="ORF">ASPSYDRAFT_162015</name>
</gene>
<evidence type="ECO:0000313" key="2">
    <source>
        <dbReference type="Proteomes" id="UP000184356"/>
    </source>
</evidence>
<dbReference type="Proteomes" id="UP000184356">
    <property type="component" value="Unassembled WGS sequence"/>
</dbReference>
<evidence type="ECO:0000313" key="1">
    <source>
        <dbReference type="EMBL" id="OJJ53822.1"/>
    </source>
</evidence>
<reference evidence="2" key="1">
    <citation type="journal article" date="2017" name="Genome Biol.">
        <title>Comparative genomics reveals high biological diversity and specific adaptations in the industrially and medically important fungal genus Aspergillus.</title>
        <authorList>
            <person name="de Vries R.P."/>
            <person name="Riley R."/>
            <person name="Wiebenga A."/>
            <person name="Aguilar-Osorio G."/>
            <person name="Amillis S."/>
            <person name="Uchima C.A."/>
            <person name="Anderluh G."/>
            <person name="Asadollahi M."/>
            <person name="Askin M."/>
            <person name="Barry K."/>
            <person name="Battaglia E."/>
            <person name="Bayram O."/>
            <person name="Benocci T."/>
            <person name="Braus-Stromeyer S.A."/>
            <person name="Caldana C."/>
            <person name="Canovas D."/>
            <person name="Cerqueira G.C."/>
            <person name="Chen F."/>
            <person name="Chen W."/>
            <person name="Choi C."/>
            <person name="Clum A."/>
            <person name="Dos Santos R.A."/>
            <person name="Damasio A.R."/>
            <person name="Diallinas G."/>
            <person name="Emri T."/>
            <person name="Fekete E."/>
            <person name="Flipphi M."/>
            <person name="Freyberg S."/>
            <person name="Gallo A."/>
            <person name="Gournas C."/>
            <person name="Habgood R."/>
            <person name="Hainaut M."/>
            <person name="Harispe M.L."/>
            <person name="Henrissat B."/>
            <person name="Hilden K.S."/>
            <person name="Hope R."/>
            <person name="Hossain A."/>
            <person name="Karabika E."/>
            <person name="Karaffa L."/>
            <person name="Karanyi Z."/>
            <person name="Krasevec N."/>
            <person name="Kuo A."/>
            <person name="Kusch H."/>
            <person name="LaButti K."/>
            <person name="Lagendijk E.L."/>
            <person name="Lapidus A."/>
            <person name="Levasseur A."/>
            <person name="Lindquist E."/>
            <person name="Lipzen A."/>
            <person name="Logrieco A.F."/>
            <person name="MacCabe A."/>
            <person name="Maekelae M.R."/>
            <person name="Malavazi I."/>
            <person name="Melin P."/>
            <person name="Meyer V."/>
            <person name="Mielnichuk N."/>
            <person name="Miskei M."/>
            <person name="Molnar A.P."/>
            <person name="Mule G."/>
            <person name="Ngan C.Y."/>
            <person name="Orejas M."/>
            <person name="Orosz E."/>
            <person name="Ouedraogo J.P."/>
            <person name="Overkamp K.M."/>
            <person name="Park H.-S."/>
            <person name="Perrone G."/>
            <person name="Piumi F."/>
            <person name="Punt P.J."/>
            <person name="Ram A.F."/>
            <person name="Ramon A."/>
            <person name="Rauscher S."/>
            <person name="Record E."/>
            <person name="Riano-Pachon D.M."/>
            <person name="Robert V."/>
            <person name="Roehrig J."/>
            <person name="Ruller R."/>
            <person name="Salamov A."/>
            <person name="Salih N.S."/>
            <person name="Samson R.A."/>
            <person name="Sandor E."/>
            <person name="Sanguinetti M."/>
            <person name="Schuetze T."/>
            <person name="Sepcic K."/>
            <person name="Shelest E."/>
            <person name="Sherlock G."/>
            <person name="Sophianopoulou V."/>
            <person name="Squina F.M."/>
            <person name="Sun H."/>
            <person name="Susca A."/>
            <person name="Todd R.B."/>
            <person name="Tsang A."/>
            <person name="Unkles S.E."/>
            <person name="van de Wiele N."/>
            <person name="van Rossen-Uffink D."/>
            <person name="Oliveira J.V."/>
            <person name="Vesth T.C."/>
            <person name="Visser J."/>
            <person name="Yu J.-H."/>
            <person name="Zhou M."/>
            <person name="Andersen M.R."/>
            <person name="Archer D.B."/>
            <person name="Baker S.E."/>
            <person name="Benoit I."/>
            <person name="Brakhage A.A."/>
            <person name="Braus G.H."/>
            <person name="Fischer R."/>
            <person name="Frisvad J.C."/>
            <person name="Goldman G.H."/>
            <person name="Houbraken J."/>
            <person name="Oakley B."/>
            <person name="Pocsi I."/>
            <person name="Scazzocchio C."/>
            <person name="Seiboth B."/>
            <person name="vanKuyk P.A."/>
            <person name="Wortman J."/>
            <person name="Dyer P.S."/>
            <person name="Grigoriev I.V."/>
        </authorList>
    </citation>
    <scope>NUCLEOTIDE SEQUENCE [LARGE SCALE GENOMIC DNA]</scope>
    <source>
        <strain evidence="2">CBS 593.65</strain>
    </source>
</reference>
<dbReference type="GeneID" id="63759124"/>
<keyword evidence="2" id="KW-1185">Reference proteome</keyword>
<dbReference type="VEuPathDB" id="FungiDB:ASPSYDRAFT_162015"/>
<dbReference type="AlphaFoldDB" id="A0A1L9T2Z9"/>